<feature type="transmembrane region" description="Helical" evidence="5">
    <location>
        <begin position="87"/>
        <end position="105"/>
    </location>
</feature>
<comment type="similarity">
    <text evidence="5">Belongs to the 4-toluene sulfonate uptake permease (TSUP) (TC 2.A.102) family.</text>
</comment>
<feature type="transmembrane region" description="Helical" evidence="5">
    <location>
        <begin position="187"/>
        <end position="207"/>
    </location>
</feature>
<gene>
    <name evidence="6" type="ORF">L1994_05060</name>
</gene>
<name>A0AAF0FNY7_9EURY</name>
<keyword evidence="2 5" id="KW-0812">Transmembrane</keyword>
<accession>A0AAF0FNY7</accession>
<evidence type="ECO:0000256" key="3">
    <source>
        <dbReference type="ARBA" id="ARBA00022989"/>
    </source>
</evidence>
<dbReference type="AlphaFoldDB" id="A0AAF0FNY7"/>
<comment type="subcellular location">
    <subcellularLocation>
        <location evidence="5">Cell membrane</location>
        <topology evidence="5">Multi-pass membrane protein</topology>
    </subcellularLocation>
    <subcellularLocation>
        <location evidence="1">Membrane</location>
        <topology evidence="1">Multi-pass membrane protein</topology>
    </subcellularLocation>
</comment>
<sequence>MISDTEILSYIILLISGVTAGIFSGVIGMGGGTILVPVQYNLLFNIYSVHPDIAMRTAIATSLAVTLPTAISSTYGHFRHGIKVPKIGIVTSICGFAGGVFGGIISSHLAFSILAPLFAFVMFAMAVIMIKSGPPIDSNQSRTEIYLYALIGFSVGILSAMIGIGGGVILAPLLIIFCKIPLKISSAITSLFVIGVSIGGLLPYTLMGGNRLLNQFITIGYLNVTWWIIIAVSSVIFARVGVLILYRFNTKYVRYLFILLLMYLSLNLLGII</sequence>
<dbReference type="PANTHER" id="PTHR43483:SF3">
    <property type="entry name" value="MEMBRANE TRANSPORTER PROTEIN HI_0806-RELATED"/>
    <property type="match status" value="1"/>
</dbReference>
<evidence type="ECO:0000256" key="4">
    <source>
        <dbReference type="ARBA" id="ARBA00023136"/>
    </source>
</evidence>
<proteinExistence type="inferred from homology"/>
<feature type="transmembrane region" description="Helical" evidence="5">
    <location>
        <begin position="252"/>
        <end position="271"/>
    </location>
</feature>
<dbReference type="PANTHER" id="PTHR43483">
    <property type="entry name" value="MEMBRANE TRANSPORTER PROTEIN HI_0806-RELATED"/>
    <property type="match status" value="1"/>
</dbReference>
<evidence type="ECO:0000313" key="7">
    <source>
        <dbReference type="Proteomes" id="UP001218895"/>
    </source>
</evidence>
<keyword evidence="3 5" id="KW-1133">Transmembrane helix</keyword>
<dbReference type="Proteomes" id="UP001218895">
    <property type="component" value="Chromosome"/>
</dbReference>
<dbReference type="GO" id="GO:0005886">
    <property type="term" value="C:plasma membrane"/>
    <property type="evidence" value="ECO:0007669"/>
    <property type="project" value="UniProtKB-SubCell"/>
</dbReference>
<feature type="transmembrane region" description="Helical" evidence="5">
    <location>
        <begin position="145"/>
        <end position="175"/>
    </location>
</feature>
<dbReference type="Pfam" id="PF01925">
    <property type="entry name" value="TauE"/>
    <property type="match status" value="1"/>
</dbReference>
<organism evidence="6 7">
    <name type="scientific">Methanomicrobium antiquum</name>
    <dbReference type="NCBI Taxonomy" id="487686"/>
    <lineage>
        <taxon>Archaea</taxon>
        <taxon>Methanobacteriati</taxon>
        <taxon>Methanobacteriota</taxon>
        <taxon>Stenosarchaea group</taxon>
        <taxon>Methanomicrobia</taxon>
        <taxon>Methanomicrobiales</taxon>
        <taxon>Methanomicrobiaceae</taxon>
        <taxon>Methanomicrobium</taxon>
    </lineage>
</organism>
<dbReference type="InterPro" id="IPR002781">
    <property type="entry name" value="TM_pro_TauE-like"/>
</dbReference>
<dbReference type="EMBL" id="CP091092">
    <property type="protein sequence ID" value="WFN37758.1"/>
    <property type="molecule type" value="Genomic_DNA"/>
</dbReference>
<protein>
    <recommendedName>
        <fullName evidence="5">Probable membrane transporter protein</fullName>
    </recommendedName>
</protein>
<dbReference type="KEGG" id="manq:L1994_05060"/>
<reference evidence="6" key="1">
    <citation type="submission" date="2022-01" db="EMBL/GenBank/DDBJ databases">
        <title>Complete genome of Methanomicrobium antiquum DSM 21220.</title>
        <authorList>
            <person name="Chen S.-C."/>
            <person name="You Y.-T."/>
            <person name="Zhou Y.-Z."/>
            <person name="Lai M.-C."/>
        </authorList>
    </citation>
    <scope>NUCLEOTIDE SEQUENCE</scope>
    <source>
        <strain evidence="6">DSM 21220</strain>
    </source>
</reference>
<feature type="transmembrane region" description="Helical" evidence="5">
    <location>
        <begin position="7"/>
        <end position="33"/>
    </location>
</feature>
<keyword evidence="5" id="KW-1003">Cell membrane</keyword>
<evidence type="ECO:0000256" key="2">
    <source>
        <dbReference type="ARBA" id="ARBA00022692"/>
    </source>
</evidence>
<evidence type="ECO:0000256" key="5">
    <source>
        <dbReference type="RuleBase" id="RU363041"/>
    </source>
</evidence>
<dbReference type="RefSeq" id="WP_278100598.1">
    <property type="nucleotide sequence ID" value="NZ_CP091092.1"/>
</dbReference>
<evidence type="ECO:0000256" key="1">
    <source>
        <dbReference type="ARBA" id="ARBA00004141"/>
    </source>
</evidence>
<feature type="transmembrane region" description="Helical" evidence="5">
    <location>
        <begin position="111"/>
        <end position="133"/>
    </location>
</feature>
<dbReference type="GeneID" id="79949744"/>
<feature type="transmembrane region" description="Helical" evidence="5">
    <location>
        <begin position="219"/>
        <end position="246"/>
    </location>
</feature>
<keyword evidence="7" id="KW-1185">Reference proteome</keyword>
<keyword evidence="4 5" id="KW-0472">Membrane</keyword>
<evidence type="ECO:0000313" key="6">
    <source>
        <dbReference type="EMBL" id="WFN37758.1"/>
    </source>
</evidence>